<dbReference type="AlphaFoldDB" id="A0A919XUR6"/>
<dbReference type="Proteomes" id="UP000681162">
    <property type="component" value="Unassembled WGS sequence"/>
</dbReference>
<proteinExistence type="predicted"/>
<protein>
    <submittedName>
        <fullName evidence="1">Uncharacterized protein</fullName>
    </submittedName>
</protein>
<evidence type="ECO:0000313" key="2">
    <source>
        <dbReference type="Proteomes" id="UP000681162"/>
    </source>
</evidence>
<comment type="caution">
    <text evidence="1">The sequence shown here is derived from an EMBL/GenBank/DDBJ whole genome shotgun (WGS) entry which is preliminary data.</text>
</comment>
<reference evidence="1 2" key="1">
    <citation type="submission" date="2021-03" db="EMBL/GenBank/DDBJ databases">
        <title>Antimicrobial resistance genes in bacteria isolated from Japanese honey, and their potential for conferring macrolide and lincosamide resistance in the American foulbrood pathogen Paenibacillus larvae.</title>
        <authorList>
            <person name="Okamoto M."/>
            <person name="Kumagai M."/>
            <person name="Kanamori H."/>
            <person name="Takamatsu D."/>
        </authorList>
    </citation>
    <scope>NUCLEOTIDE SEQUENCE [LARGE SCALE GENOMIC DNA]</scope>
    <source>
        <strain evidence="1 2">J41TS12</strain>
    </source>
</reference>
<gene>
    <name evidence="1" type="ORF">J41TS12_45270</name>
</gene>
<accession>A0A919XUR6</accession>
<sequence>MCSDEFFDTCPMITAGTRLILLDESFGQAAPKAIRIIGGTPAHSNRRLSGILSDIYLPFFLADKDIHFT</sequence>
<keyword evidence="2" id="KW-1185">Reference proteome</keyword>
<evidence type="ECO:0000313" key="1">
    <source>
        <dbReference type="EMBL" id="GIO39666.1"/>
    </source>
</evidence>
<organism evidence="1 2">
    <name type="scientific">Paenibacillus antibioticophila</name>
    <dbReference type="NCBI Taxonomy" id="1274374"/>
    <lineage>
        <taxon>Bacteria</taxon>
        <taxon>Bacillati</taxon>
        <taxon>Bacillota</taxon>
        <taxon>Bacilli</taxon>
        <taxon>Bacillales</taxon>
        <taxon>Paenibacillaceae</taxon>
        <taxon>Paenibacillus</taxon>
    </lineage>
</organism>
<dbReference type="EMBL" id="BORR01000025">
    <property type="protein sequence ID" value="GIO39666.1"/>
    <property type="molecule type" value="Genomic_DNA"/>
</dbReference>
<name>A0A919XUR6_9BACL</name>